<feature type="compositionally biased region" description="Acidic residues" evidence="1">
    <location>
        <begin position="664"/>
        <end position="679"/>
    </location>
</feature>
<protein>
    <submittedName>
        <fullName evidence="2">Uncharacterized protein</fullName>
    </submittedName>
</protein>
<evidence type="ECO:0000313" key="3">
    <source>
        <dbReference type="Proteomes" id="UP000002009"/>
    </source>
</evidence>
<evidence type="ECO:0000313" key="2">
    <source>
        <dbReference type="EMBL" id="ACO69380.1"/>
    </source>
</evidence>
<reference evidence="2 3" key="1">
    <citation type="journal article" date="2009" name="Science">
        <title>Green evolution and dynamic adaptations revealed by genomes of the marine picoeukaryotes Micromonas.</title>
        <authorList>
            <person name="Worden A.Z."/>
            <person name="Lee J.H."/>
            <person name="Mock T."/>
            <person name="Rouze P."/>
            <person name="Simmons M.P."/>
            <person name="Aerts A.L."/>
            <person name="Allen A.E."/>
            <person name="Cuvelier M.L."/>
            <person name="Derelle E."/>
            <person name="Everett M.V."/>
            <person name="Foulon E."/>
            <person name="Grimwood J."/>
            <person name="Gundlach H."/>
            <person name="Henrissat B."/>
            <person name="Napoli C."/>
            <person name="McDonald S.M."/>
            <person name="Parker M.S."/>
            <person name="Rombauts S."/>
            <person name="Salamov A."/>
            <person name="Von Dassow P."/>
            <person name="Badger J.H."/>
            <person name="Coutinho P.M."/>
            <person name="Demir E."/>
            <person name="Dubchak I."/>
            <person name="Gentemann C."/>
            <person name="Eikrem W."/>
            <person name="Gready J.E."/>
            <person name="John U."/>
            <person name="Lanier W."/>
            <person name="Lindquist E.A."/>
            <person name="Lucas S."/>
            <person name="Mayer K.F."/>
            <person name="Moreau H."/>
            <person name="Not F."/>
            <person name="Otillar R."/>
            <person name="Panaud O."/>
            <person name="Pangilinan J."/>
            <person name="Paulsen I."/>
            <person name="Piegu B."/>
            <person name="Poliakov A."/>
            <person name="Robbens S."/>
            <person name="Schmutz J."/>
            <person name="Toulza E."/>
            <person name="Wyss T."/>
            <person name="Zelensky A."/>
            <person name="Zhou K."/>
            <person name="Armbrust E.V."/>
            <person name="Bhattacharya D."/>
            <person name="Goodenough U.W."/>
            <person name="Van de Peer Y."/>
            <person name="Grigoriev I.V."/>
        </authorList>
    </citation>
    <scope>NUCLEOTIDE SEQUENCE [LARGE SCALE GENOMIC DNA]</scope>
    <source>
        <strain evidence="3">RCC299 / NOUM17</strain>
    </source>
</reference>
<feature type="region of interest" description="Disordered" evidence="1">
    <location>
        <begin position="664"/>
        <end position="690"/>
    </location>
</feature>
<dbReference type="RefSeq" id="XP_002508122.1">
    <property type="nucleotide sequence ID" value="XM_002508076.1"/>
</dbReference>
<evidence type="ECO:0000256" key="1">
    <source>
        <dbReference type="SAM" id="MobiDB-lite"/>
    </source>
</evidence>
<dbReference type="InterPro" id="IPR029058">
    <property type="entry name" value="AB_hydrolase_fold"/>
</dbReference>
<dbReference type="InParanoid" id="C1FFJ3"/>
<gene>
    <name evidence="2" type="ORF">MICPUN_60535</name>
</gene>
<dbReference type="EMBL" id="CP001575">
    <property type="protein sequence ID" value="ACO69380.1"/>
    <property type="molecule type" value="Genomic_DNA"/>
</dbReference>
<keyword evidence="3" id="KW-1185">Reference proteome</keyword>
<dbReference type="GeneID" id="8245473"/>
<dbReference type="SUPFAM" id="SSF53474">
    <property type="entry name" value="alpha/beta-Hydrolases"/>
    <property type="match status" value="1"/>
</dbReference>
<sequence length="885" mass="98204">MDTPSRRGCRRARSLSLLAWPICPYTRVWAREDVTSFHEKLRLFDAHGRGARGERPRGRHVGRPADAPIRAMMREPATVDERAPLLRGAGSGFNRRGASIRGCLDDVSRVASNRWFRAAMVAKSAFFTLGTVILLHHGTSMSTGRTRREGNGYLEVPAEAHFAPLWSGDHLRHHPAADDLNVAWFPVHRGRFVMDQAAERAKDAARGGNRAKDDRMPKWPKHVIGGDDWADLGVVAMSGAFGGAREKQPEFWFHAVPGDVPVVSMDVRGHGESERGWNALSVDDAFDAVRWNLMANDVLAVADDAKFRRVVLVGSSMTNAVALWAAVSPHVKDRVAGVLLVRPATGWEIRGEGICKLRKIAWTHASFAMLLRRSRRFAEGVAADELDSDDLPPLPTPELTSSLVGKSERVREGDANAKGGSDSGGSKGGARSDSESGWVSRWVLKGSAWKRYRGNPGLGKPSTKVEPRDEVYKSIKELDPGLDGYWSKMVEKYLGTSTDGANYLAAAKRYAESEPEEWRRISPLVPLRYLGDKVSDYPSRRALQLWFASPAGNKTPVKVIAYNWSRTHRYVMAKALRFLTWGDWSRDYLADGHDGLARDIAEFVEKVRRREESIAGGDSPGGGDGGKESDEFWREDEEDEERIAGVTRDEDWVRSDYVDSLDYDDGNADDVREDDDDEASSALGRRRRRRTTRAMHGLMKEIDALLGAEDAEDMEAEIDSVPGHVLEKEATRLVRADAERVTARGRSLDDWLVENFGPKKSLASLDLLDYCDGRCCRLKTQLPESGWVPEKARSGPGIQWVFHEELASEEAKCYAREAEDAAREERRVRAGGRLTREERVDVEAEQFCVAVIKARAEETKSAAEESRATLAASVGDVEKSSAATS</sequence>
<proteinExistence type="predicted"/>
<accession>C1FFJ3</accession>
<dbReference type="KEGG" id="mis:MICPUN_60535"/>
<feature type="region of interest" description="Disordered" evidence="1">
    <location>
        <begin position="611"/>
        <end position="646"/>
    </location>
</feature>
<name>C1FFJ3_MICCC</name>
<feature type="region of interest" description="Disordered" evidence="1">
    <location>
        <begin position="386"/>
        <end position="434"/>
    </location>
</feature>
<dbReference type="Gene3D" id="3.40.50.1820">
    <property type="entry name" value="alpha/beta hydrolase"/>
    <property type="match status" value="1"/>
</dbReference>
<feature type="compositionally biased region" description="Basic and acidic residues" evidence="1">
    <location>
        <begin position="406"/>
        <end position="415"/>
    </location>
</feature>
<dbReference type="AlphaFoldDB" id="C1FFJ3"/>
<dbReference type="Proteomes" id="UP000002009">
    <property type="component" value="Chromosome 8"/>
</dbReference>
<organism evidence="2 3">
    <name type="scientific">Micromonas commoda (strain RCC299 / NOUM17 / CCMP2709)</name>
    <name type="common">Picoplanktonic green alga</name>
    <dbReference type="NCBI Taxonomy" id="296587"/>
    <lineage>
        <taxon>Eukaryota</taxon>
        <taxon>Viridiplantae</taxon>
        <taxon>Chlorophyta</taxon>
        <taxon>Mamiellophyceae</taxon>
        <taxon>Mamiellales</taxon>
        <taxon>Mamiellaceae</taxon>
        <taxon>Micromonas</taxon>
    </lineage>
</organism>